<dbReference type="AlphaFoldDB" id="A0A392QRH4"/>
<evidence type="ECO:0000313" key="2">
    <source>
        <dbReference type="Proteomes" id="UP000265520"/>
    </source>
</evidence>
<comment type="caution">
    <text evidence="1">The sequence shown here is derived from an EMBL/GenBank/DDBJ whole genome shotgun (WGS) entry which is preliminary data.</text>
</comment>
<dbReference type="EMBL" id="LXQA010154093">
    <property type="protein sequence ID" value="MCI26569.1"/>
    <property type="molecule type" value="Genomic_DNA"/>
</dbReference>
<sequence length="75" mass="8390">MNVSGSNWPIIFVASRSRVSKYPEFIKSSIGNTQLEKFKLLLRLRVLRSDMAAKKLSGMEGGSIPVSELDGRMME</sequence>
<organism evidence="1 2">
    <name type="scientific">Trifolium medium</name>
    <dbReference type="NCBI Taxonomy" id="97028"/>
    <lineage>
        <taxon>Eukaryota</taxon>
        <taxon>Viridiplantae</taxon>
        <taxon>Streptophyta</taxon>
        <taxon>Embryophyta</taxon>
        <taxon>Tracheophyta</taxon>
        <taxon>Spermatophyta</taxon>
        <taxon>Magnoliopsida</taxon>
        <taxon>eudicotyledons</taxon>
        <taxon>Gunneridae</taxon>
        <taxon>Pentapetalae</taxon>
        <taxon>rosids</taxon>
        <taxon>fabids</taxon>
        <taxon>Fabales</taxon>
        <taxon>Fabaceae</taxon>
        <taxon>Papilionoideae</taxon>
        <taxon>50 kb inversion clade</taxon>
        <taxon>NPAAA clade</taxon>
        <taxon>Hologalegina</taxon>
        <taxon>IRL clade</taxon>
        <taxon>Trifolieae</taxon>
        <taxon>Trifolium</taxon>
    </lineage>
</organism>
<feature type="non-terminal residue" evidence="1">
    <location>
        <position position="75"/>
    </location>
</feature>
<reference evidence="1 2" key="1">
    <citation type="journal article" date="2018" name="Front. Plant Sci.">
        <title>Red Clover (Trifolium pratense) and Zigzag Clover (T. medium) - A Picture of Genomic Similarities and Differences.</title>
        <authorList>
            <person name="Dluhosova J."/>
            <person name="Istvanek J."/>
            <person name="Nedelnik J."/>
            <person name="Repkova J."/>
        </authorList>
    </citation>
    <scope>NUCLEOTIDE SEQUENCE [LARGE SCALE GENOMIC DNA]</scope>
    <source>
        <strain evidence="2">cv. 10/8</strain>
        <tissue evidence="1">Leaf</tissue>
    </source>
</reference>
<dbReference type="Proteomes" id="UP000265520">
    <property type="component" value="Unassembled WGS sequence"/>
</dbReference>
<evidence type="ECO:0000313" key="1">
    <source>
        <dbReference type="EMBL" id="MCI26569.1"/>
    </source>
</evidence>
<proteinExistence type="predicted"/>
<protein>
    <submittedName>
        <fullName evidence="1">Uncharacterized protein</fullName>
    </submittedName>
</protein>
<accession>A0A392QRH4</accession>
<name>A0A392QRH4_9FABA</name>
<keyword evidence="2" id="KW-1185">Reference proteome</keyword>